<dbReference type="SMART" id="SM00320">
    <property type="entry name" value="WD40"/>
    <property type="match status" value="5"/>
</dbReference>
<evidence type="ECO:0000256" key="1">
    <source>
        <dbReference type="ARBA" id="ARBA00004156"/>
    </source>
</evidence>
<keyword evidence="2 5" id="KW-0853">WD repeat</keyword>
<dbReference type="PANTHER" id="PTHR19876:SF75">
    <property type="entry name" value="COATOMER SUBUNIT BETA'-3"/>
    <property type="match status" value="1"/>
</dbReference>
<comment type="caution">
    <text evidence="6">The sequence shown here is derived from an EMBL/GenBank/DDBJ whole genome shotgun (WGS) entry which is preliminary data.</text>
</comment>
<proteinExistence type="predicted"/>
<dbReference type="PROSITE" id="PS50294">
    <property type="entry name" value="WD_REPEATS_REGION"/>
    <property type="match status" value="1"/>
</dbReference>
<dbReference type="GO" id="GO:0030659">
    <property type="term" value="C:cytoplasmic vesicle membrane"/>
    <property type="evidence" value="ECO:0007669"/>
    <property type="project" value="UniProtKB-SubCell"/>
</dbReference>
<name>A0ABD3LB19_EUCGL</name>
<dbReference type="InterPro" id="IPR020472">
    <property type="entry name" value="WD40_PAC1"/>
</dbReference>
<dbReference type="PANTHER" id="PTHR19876">
    <property type="entry name" value="COATOMER"/>
    <property type="match status" value="1"/>
</dbReference>
<dbReference type="InterPro" id="IPR036322">
    <property type="entry name" value="WD40_repeat_dom_sf"/>
</dbReference>
<reference evidence="6 7" key="1">
    <citation type="submission" date="2024-11" db="EMBL/GenBank/DDBJ databases">
        <title>Chromosome-level genome assembly of Eucalyptus globulus Labill. provides insights into its genome evolution.</title>
        <authorList>
            <person name="Li X."/>
        </authorList>
    </citation>
    <scope>NUCLEOTIDE SEQUENCE [LARGE SCALE GENOMIC DNA]</scope>
    <source>
        <strain evidence="6">CL2024</strain>
        <tissue evidence="6">Fresh tender leaves</tissue>
    </source>
</reference>
<keyword evidence="4" id="KW-0968">Cytoplasmic vesicle</keyword>
<dbReference type="Gene3D" id="2.130.10.10">
    <property type="entry name" value="YVTN repeat-like/Quinoprotein amine dehydrogenase"/>
    <property type="match status" value="1"/>
</dbReference>
<dbReference type="PROSITE" id="PS50082">
    <property type="entry name" value="WD_REPEATS_2"/>
    <property type="match status" value="2"/>
</dbReference>
<dbReference type="InterPro" id="IPR001680">
    <property type="entry name" value="WD40_rpt"/>
</dbReference>
<evidence type="ECO:0000256" key="3">
    <source>
        <dbReference type="ARBA" id="ARBA00022737"/>
    </source>
</evidence>
<feature type="repeat" description="WD" evidence="5">
    <location>
        <begin position="113"/>
        <end position="148"/>
    </location>
</feature>
<dbReference type="SUPFAM" id="SSF50978">
    <property type="entry name" value="WD40 repeat-like"/>
    <property type="match status" value="1"/>
</dbReference>
<dbReference type="PRINTS" id="PR00320">
    <property type="entry name" value="GPROTEINBRPT"/>
</dbReference>
<gene>
    <name evidence="6" type="ORF">ACJRO7_009892</name>
</gene>
<protein>
    <submittedName>
        <fullName evidence="6">Uncharacterized protein</fullName>
    </submittedName>
</protein>
<comment type="subcellular location">
    <subcellularLocation>
        <location evidence="1">Cytoplasmic vesicle membrane</location>
    </subcellularLocation>
</comment>
<evidence type="ECO:0000256" key="4">
    <source>
        <dbReference type="ARBA" id="ARBA00023329"/>
    </source>
</evidence>
<evidence type="ECO:0000256" key="2">
    <source>
        <dbReference type="ARBA" id="ARBA00022574"/>
    </source>
</evidence>
<keyword evidence="3" id="KW-0677">Repeat</keyword>
<accession>A0ABD3LB19</accession>
<feature type="repeat" description="WD" evidence="5">
    <location>
        <begin position="193"/>
        <end position="227"/>
    </location>
</feature>
<dbReference type="AlphaFoldDB" id="A0ABD3LB19"/>
<dbReference type="InterPro" id="IPR050844">
    <property type="entry name" value="Coatomer_complex_subunit"/>
</dbReference>
<dbReference type="Pfam" id="PF00400">
    <property type="entry name" value="WD40"/>
    <property type="match status" value="4"/>
</dbReference>
<organism evidence="6 7">
    <name type="scientific">Eucalyptus globulus</name>
    <name type="common">Tasmanian blue gum</name>
    <dbReference type="NCBI Taxonomy" id="34317"/>
    <lineage>
        <taxon>Eukaryota</taxon>
        <taxon>Viridiplantae</taxon>
        <taxon>Streptophyta</taxon>
        <taxon>Embryophyta</taxon>
        <taxon>Tracheophyta</taxon>
        <taxon>Spermatophyta</taxon>
        <taxon>Magnoliopsida</taxon>
        <taxon>eudicotyledons</taxon>
        <taxon>Gunneridae</taxon>
        <taxon>Pentapetalae</taxon>
        <taxon>rosids</taxon>
        <taxon>malvids</taxon>
        <taxon>Myrtales</taxon>
        <taxon>Myrtaceae</taxon>
        <taxon>Myrtoideae</taxon>
        <taxon>Eucalypteae</taxon>
        <taxon>Eucalyptus</taxon>
    </lineage>
</organism>
<dbReference type="Proteomes" id="UP001634007">
    <property type="component" value="Unassembled WGS sequence"/>
</dbReference>
<dbReference type="EMBL" id="JBJKBG010000002">
    <property type="protein sequence ID" value="KAL3748723.1"/>
    <property type="molecule type" value="Genomic_DNA"/>
</dbReference>
<dbReference type="InterPro" id="IPR015943">
    <property type="entry name" value="WD40/YVTN_repeat-like_dom_sf"/>
</dbReference>
<evidence type="ECO:0000256" key="5">
    <source>
        <dbReference type="PROSITE-ProRule" id="PRU00221"/>
    </source>
</evidence>
<sequence length="265" mass="30152">MSTTFKFENEIVQRSEQAEFVEFHPTEPLRSAKFIPSKHWVIVASDDAFISVYDYSTMEKIKEFQVHKDYIGCVGPSYFPCVLSALDDAVIKLWDREKDWIRTQTFGRNPHCVMRVAFDPQDPNAFASASLDGTINIWNVNSSAPMFTLDAHEKGLNLVDYFSTHNMLYLLSDANDYTAKVWDDKGRKCVQTLQGYEHDVTAVCVHPDLPIVIPSSEEETLRVWNVNGFGLKHALKFGHGRIWNIAYQKGSFACNKGIAVVELEC</sequence>
<evidence type="ECO:0000313" key="7">
    <source>
        <dbReference type="Proteomes" id="UP001634007"/>
    </source>
</evidence>
<keyword evidence="7" id="KW-1185">Reference proteome</keyword>
<evidence type="ECO:0000313" key="6">
    <source>
        <dbReference type="EMBL" id="KAL3748723.1"/>
    </source>
</evidence>